<accession>A0A919BQJ7</accession>
<reference evidence="1" key="1">
    <citation type="journal article" date="2014" name="Int. J. Syst. Evol. Microbiol.">
        <title>Complete genome sequence of Corynebacterium casei LMG S-19264T (=DSM 44701T), isolated from a smear-ripened cheese.</title>
        <authorList>
            <consortium name="US DOE Joint Genome Institute (JGI-PGF)"/>
            <person name="Walter F."/>
            <person name="Albersmeier A."/>
            <person name="Kalinowski J."/>
            <person name="Ruckert C."/>
        </authorList>
    </citation>
    <scope>NUCLEOTIDE SEQUENCE</scope>
    <source>
        <strain evidence="1">KCTC 42731</strain>
    </source>
</reference>
<protein>
    <submittedName>
        <fullName evidence="1">Uncharacterized protein</fullName>
    </submittedName>
</protein>
<keyword evidence="2" id="KW-1185">Reference proteome</keyword>
<comment type="caution">
    <text evidence="1">The sequence shown here is derived from an EMBL/GenBank/DDBJ whole genome shotgun (WGS) entry which is preliminary data.</text>
</comment>
<organism evidence="1 2">
    <name type="scientific">Thalassotalea marina</name>
    <dbReference type="NCBI Taxonomy" id="1673741"/>
    <lineage>
        <taxon>Bacteria</taxon>
        <taxon>Pseudomonadati</taxon>
        <taxon>Pseudomonadota</taxon>
        <taxon>Gammaproteobacteria</taxon>
        <taxon>Alteromonadales</taxon>
        <taxon>Colwelliaceae</taxon>
        <taxon>Thalassotalea</taxon>
    </lineage>
</organism>
<gene>
    <name evidence="1" type="ORF">GCM10017161_41940</name>
</gene>
<reference evidence="1" key="2">
    <citation type="submission" date="2020-09" db="EMBL/GenBank/DDBJ databases">
        <authorList>
            <person name="Sun Q."/>
            <person name="Kim S."/>
        </authorList>
    </citation>
    <scope>NUCLEOTIDE SEQUENCE</scope>
    <source>
        <strain evidence="1">KCTC 42731</strain>
    </source>
</reference>
<evidence type="ECO:0000313" key="1">
    <source>
        <dbReference type="EMBL" id="GHG07807.1"/>
    </source>
</evidence>
<dbReference type="RefSeq" id="WP_189774844.1">
    <property type="nucleotide sequence ID" value="NZ_BNCK01000016.1"/>
</dbReference>
<proteinExistence type="predicted"/>
<dbReference type="Proteomes" id="UP000623842">
    <property type="component" value="Unassembled WGS sequence"/>
</dbReference>
<evidence type="ECO:0000313" key="2">
    <source>
        <dbReference type="Proteomes" id="UP000623842"/>
    </source>
</evidence>
<name>A0A919BQJ7_9GAMM</name>
<dbReference type="EMBL" id="BNCK01000016">
    <property type="protein sequence ID" value="GHG07807.1"/>
    <property type="molecule type" value="Genomic_DNA"/>
</dbReference>
<sequence>MAVEIDSDNKANLADLIKANLGNSVEFSNGCWLSLEDDNGIFWGECPYGQNWCCNSDDGYIETILNWIAYWDEPRTETGELVELPKDLETLAEGDLNEENVLKLAREFDLFKITEFLDQVDIAFHANKFTPKDSFWHELSAVLDIRMKR</sequence>
<dbReference type="AlphaFoldDB" id="A0A919BQJ7"/>